<dbReference type="PANTHER" id="PTHR19965">
    <property type="entry name" value="RNA AND EXPORT FACTOR BINDING PROTEIN"/>
    <property type="match status" value="1"/>
</dbReference>
<dbReference type="CDD" id="cd12418">
    <property type="entry name" value="RRM_Aly_REF_like"/>
    <property type="match status" value="1"/>
</dbReference>
<dbReference type="Gene3D" id="3.30.70.330">
    <property type="match status" value="1"/>
</dbReference>
<proteinExistence type="predicted"/>
<evidence type="ECO:0000313" key="5">
    <source>
        <dbReference type="EMBL" id="TPX59061.1"/>
    </source>
</evidence>
<evidence type="ECO:0000256" key="1">
    <source>
        <dbReference type="ARBA" id="ARBA00022884"/>
    </source>
</evidence>
<dbReference type="STRING" id="109895.A0A507E5R4"/>
<evidence type="ECO:0000259" key="4">
    <source>
        <dbReference type="PROSITE" id="PS50102"/>
    </source>
</evidence>
<feature type="region of interest" description="Disordered" evidence="3">
    <location>
        <begin position="154"/>
        <end position="200"/>
    </location>
</feature>
<dbReference type="EMBL" id="QEAQ01000029">
    <property type="protein sequence ID" value="TPX59061.1"/>
    <property type="molecule type" value="Genomic_DNA"/>
</dbReference>
<dbReference type="Pfam" id="PF13865">
    <property type="entry name" value="FoP_duplication"/>
    <property type="match status" value="1"/>
</dbReference>
<evidence type="ECO:0000256" key="2">
    <source>
        <dbReference type="PROSITE-ProRule" id="PRU00176"/>
    </source>
</evidence>
<dbReference type="GO" id="GO:0003729">
    <property type="term" value="F:mRNA binding"/>
    <property type="evidence" value="ECO:0007669"/>
    <property type="project" value="TreeGrafter"/>
</dbReference>
<sequence>MALNSNGLLDMSLDQIIEAKPNRGRRNGGGGGGAMRNQRRSNQDNRSRPYASSGSSRSGGAPSSALSGQLVVSNLGQNVTESDVRELFSQIGPVRSAQLNYNANGKSKGVATVIFRTAKHAQDAIREYHNRALDGKPMKIDLVVKADAAPALTSAAAPRRQGQGLGVRNGRSNVPARGGVRKGRQGGREKRTPKTQEDLDAEMEAYMKDETTMELDAPSAQPATNGVNLNLANALA</sequence>
<evidence type="ECO:0000256" key="3">
    <source>
        <dbReference type="SAM" id="MobiDB-lite"/>
    </source>
</evidence>
<evidence type="ECO:0000313" key="6">
    <source>
        <dbReference type="Proteomes" id="UP000318582"/>
    </source>
</evidence>
<feature type="region of interest" description="Disordered" evidence="3">
    <location>
        <begin position="19"/>
        <end position="66"/>
    </location>
</feature>
<dbReference type="GO" id="GO:0005634">
    <property type="term" value="C:nucleus"/>
    <property type="evidence" value="ECO:0007669"/>
    <property type="project" value="TreeGrafter"/>
</dbReference>
<dbReference type="SMART" id="SM01218">
    <property type="entry name" value="FoP_duplication"/>
    <property type="match status" value="1"/>
</dbReference>
<dbReference type="InterPro" id="IPR025715">
    <property type="entry name" value="FoP_C"/>
</dbReference>
<dbReference type="SUPFAM" id="SSF54928">
    <property type="entry name" value="RNA-binding domain, RBD"/>
    <property type="match status" value="1"/>
</dbReference>
<feature type="compositionally biased region" description="Low complexity" evidence="3">
    <location>
        <begin position="48"/>
        <end position="66"/>
    </location>
</feature>
<gene>
    <name evidence="5" type="ORF">PhCBS80983_g02728</name>
</gene>
<dbReference type="Proteomes" id="UP000318582">
    <property type="component" value="Unassembled WGS sequence"/>
</dbReference>
<protein>
    <recommendedName>
        <fullName evidence="4">RRM domain-containing protein</fullName>
    </recommendedName>
</protein>
<dbReference type="InterPro" id="IPR012677">
    <property type="entry name" value="Nucleotide-bd_a/b_plait_sf"/>
</dbReference>
<keyword evidence="1 2" id="KW-0694">RNA-binding</keyword>
<dbReference type="SMART" id="SM00360">
    <property type="entry name" value="RRM"/>
    <property type="match status" value="1"/>
</dbReference>
<accession>A0A507E5R4</accession>
<dbReference type="InterPro" id="IPR035979">
    <property type="entry name" value="RBD_domain_sf"/>
</dbReference>
<keyword evidence="6" id="KW-1185">Reference proteome</keyword>
<name>A0A507E5R4_9FUNG</name>
<feature type="domain" description="RRM" evidence="4">
    <location>
        <begin position="68"/>
        <end position="145"/>
    </location>
</feature>
<comment type="caution">
    <text evidence="5">The sequence shown here is derived from an EMBL/GenBank/DDBJ whole genome shotgun (WGS) entry which is preliminary data.</text>
</comment>
<organism evidence="5 6">
    <name type="scientific">Powellomyces hirtus</name>
    <dbReference type="NCBI Taxonomy" id="109895"/>
    <lineage>
        <taxon>Eukaryota</taxon>
        <taxon>Fungi</taxon>
        <taxon>Fungi incertae sedis</taxon>
        <taxon>Chytridiomycota</taxon>
        <taxon>Chytridiomycota incertae sedis</taxon>
        <taxon>Chytridiomycetes</taxon>
        <taxon>Spizellomycetales</taxon>
        <taxon>Powellomycetaceae</taxon>
        <taxon>Powellomyces</taxon>
    </lineage>
</organism>
<dbReference type="Pfam" id="PF00076">
    <property type="entry name" value="RRM_1"/>
    <property type="match status" value="1"/>
</dbReference>
<dbReference type="InterPro" id="IPR051229">
    <property type="entry name" value="ALYREF_mRNA_export"/>
</dbReference>
<dbReference type="PROSITE" id="PS50102">
    <property type="entry name" value="RRM"/>
    <property type="match status" value="1"/>
</dbReference>
<dbReference type="PANTHER" id="PTHR19965:SF35">
    <property type="entry name" value="RNA ANNEALING PROTEIN YRA1"/>
    <property type="match status" value="1"/>
</dbReference>
<dbReference type="InterPro" id="IPR000504">
    <property type="entry name" value="RRM_dom"/>
</dbReference>
<feature type="compositionally biased region" description="Basic and acidic residues" evidence="3">
    <location>
        <begin position="186"/>
        <end position="197"/>
    </location>
</feature>
<reference evidence="5 6" key="1">
    <citation type="journal article" date="2019" name="Sci. Rep.">
        <title>Comparative genomics of chytrid fungi reveal insights into the obligate biotrophic and pathogenic lifestyle of Synchytrium endobioticum.</title>
        <authorList>
            <person name="van de Vossenberg B.T.L.H."/>
            <person name="Warris S."/>
            <person name="Nguyen H.D.T."/>
            <person name="van Gent-Pelzer M.P.E."/>
            <person name="Joly D.L."/>
            <person name="van de Geest H.C."/>
            <person name="Bonants P.J.M."/>
            <person name="Smith D.S."/>
            <person name="Levesque C.A."/>
            <person name="van der Lee T.A.J."/>
        </authorList>
    </citation>
    <scope>NUCLEOTIDE SEQUENCE [LARGE SCALE GENOMIC DNA]</scope>
    <source>
        <strain evidence="5 6">CBS 809.83</strain>
    </source>
</reference>
<dbReference type="GO" id="GO:0006406">
    <property type="term" value="P:mRNA export from nucleus"/>
    <property type="evidence" value="ECO:0007669"/>
    <property type="project" value="TreeGrafter"/>
</dbReference>
<dbReference type="AlphaFoldDB" id="A0A507E5R4"/>